<dbReference type="PANTHER" id="PTHR34504:SF2">
    <property type="entry name" value="UPF0150 PROTEIN SSL0259"/>
    <property type="match status" value="1"/>
</dbReference>
<reference evidence="2" key="1">
    <citation type="journal article" date="2014" name="Front. Microbiol.">
        <title>High frequency of phylogenetically diverse reductive dehalogenase-homologous genes in deep subseafloor sedimentary metagenomes.</title>
        <authorList>
            <person name="Kawai M."/>
            <person name="Futagami T."/>
            <person name="Toyoda A."/>
            <person name="Takaki Y."/>
            <person name="Nishi S."/>
            <person name="Hori S."/>
            <person name="Arai W."/>
            <person name="Tsubouchi T."/>
            <person name="Morono Y."/>
            <person name="Uchiyama I."/>
            <person name="Ito T."/>
            <person name="Fujiyama A."/>
            <person name="Inagaki F."/>
            <person name="Takami H."/>
        </authorList>
    </citation>
    <scope>NUCLEOTIDE SEQUENCE</scope>
    <source>
        <strain evidence="2">Expedition CK06-06</strain>
    </source>
</reference>
<dbReference type="Pfam" id="PF15919">
    <property type="entry name" value="HicB_lk_antitox"/>
    <property type="match status" value="1"/>
</dbReference>
<accession>X1SJM8</accession>
<comment type="caution">
    <text evidence="2">The sequence shown here is derived from an EMBL/GenBank/DDBJ whole genome shotgun (WGS) entry which is preliminary data.</text>
</comment>
<dbReference type="InterPro" id="IPR031807">
    <property type="entry name" value="HicB-like"/>
</dbReference>
<dbReference type="InterPro" id="IPR051404">
    <property type="entry name" value="TA_system_antitoxin"/>
</dbReference>
<dbReference type="SUPFAM" id="SSF143100">
    <property type="entry name" value="TTHA1013/TTHA0281-like"/>
    <property type="match status" value="1"/>
</dbReference>
<organism evidence="2">
    <name type="scientific">marine sediment metagenome</name>
    <dbReference type="NCBI Taxonomy" id="412755"/>
    <lineage>
        <taxon>unclassified sequences</taxon>
        <taxon>metagenomes</taxon>
        <taxon>ecological metagenomes</taxon>
    </lineage>
</organism>
<evidence type="ECO:0000313" key="2">
    <source>
        <dbReference type="EMBL" id="GAI93163.1"/>
    </source>
</evidence>
<proteinExistence type="predicted"/>
<protein>
    <recommendedName>
        <fullName evidence="1">HicB-like antitoxin of toxin-antitoxin system domain-containing protein</fullName>
    </recommendedName>
</protein>
<dbReference type="AlphaFoldDB" id="X1SJM8"/>
<dbReference type="InterPro" id="IPR035069">
    <property type="entry name" value="TTHA1013/TTHA0281-like"/>
</dbReference>
<name>X1SJM8_9ZZZZ</name>
<evidence type="ECO:0000259" key="1">
    <source>
        <dbReference type="Pfam" id="PF15919"/>
    </source>
</evidence>
<dbReference type="EMBL" id="BARW01024546">
    <property type="protein sequence ID" value="GAI93163.1"/>
    <property type="molecule type" value="Genomic_DNA"/>
</dbReference>
<dbReference type="Gene3D" id="3.30.160.250">
    <property type="match status" value="1"/>
</dbReference>
<sequence length="69" mass="7719">MYKYLVIFEKAGDNYSAYSPDIPGCIATGSTRDEVEKNIREAISFHIEGMVEDGLPLPEPASFTEYIEV</sequence>
<dbReference type="PANTHER" id="PTHR34504">
    <property type="entry name" value="ANTITOXIN HICB"/>
    <property type="match status" value="1"/>
</dbReference>
<gene>
    <name evidence="2" type="ORF">S12H4_40450</name>
</gene>
<feature type="domain" description="HicB-like antitoxin of toxin-antitoxin system" evidence="1">
    <location>
        <begin position="6"/>
        <end position="67"/>
    </location>
</feature>